<protein>
    <recommendedName>
        <fullName evidence="1">SAM domain-containing protein</fullName>
    </recommendedName>
</protein>
<dbReference type="Gene3D" id="1.10.150.50">
    <property type="entry name" value="Transcription Factor, Ets-1"/>
    <property type="match status" value="1"/>
</dbReference>
<dbReference type="InterPro" id="IPR001660">
    <property type="entry name" value="SAM"/>
</dbReference>
<proteinExistence type="predicted"/>
<accession>A0A0H5QZ93</accession>
<feature type="domain" description="SAM" evidence="1">
    <location>
        <begin position="143"/>
        <end position="189"/>
    </location>
</feature>
<dbReference type="AlphaFoldDB" id="A0A0H5QZ93"/>
<dbReference type="Pfam" id="PF00536">
    <property type="entry name" value="SAM_1"/>
    <property type="match status" value="1"/>
</dbReference>
<dbReference type="EMBL" id="HACM01006589">
    <property type="protein sequence ID" value="CRZ07031.1"/>
    <property type="molecule type" value="Transcribed_RNA"/>
</dbReference>
<evidence type="ECO:0000313" key="2">
    <source>
        <dbReference type="EMBL" id="CRZ07031.1"/>
    </source>
</evidence>
<reference evidence="2" key="1">
    <citation type="submission" date="2015-04" db="EMBL/GenBank/DDBJ databases">
        <title>The genome sequence of the plant pathogenic Rhizarian Plasmodiophora brassicae reveals insights in its biotrophic life cycle and the origin of chitin synthesis.</title>
        <authorList>
            <person name="Schwelm A."/>
            <person name="Fogelqvist J."/>
            <person name="Knaust A."/>
            <person name="Julke S."/>
            <person name="Lilja T."/>
            <person name="Dhandapani V."/>
            <person name="Bonilla-Rosso G."/>
            <person name="Karlsson M."/>
            <person name="Shevchenko A."/>
            <person name="Choi S.R."/>
            <person name="Kim H.G."/>
            <person name="Park J.Y."/>
            <person name="Lim Y.P."/>
            <person name="Ludwig-Muller J."/>
            <person name="Dixelius C."/>
        </authorList>
    </citation>
    <scope>NUCLEOTIDE SEQUENCE</scope>
    <source>
        <tissue evidence="2">Potato root galls</tissue>
    </source>
</reference>
<dbReference type="PROSITE" id="PS50105">
    <property type="entry name" value="SAM_DOMAIN"/>
    <property type="match status" value="1"/>
</dbReference>
<sequence>MISGHQSGNEYGRRLDILQNVVKVIEFILSWADVFNEPWQNQQEQKSTLKANPHSDASQTRRIDITTRLRARQSDTPVSNIIVGRLTKTTTAGQDETVKMGQNTESAKELNENKVKKYINLGNTDIVEDGDSQELKGDMMERWTVNDVSMWLKTQGMGEFIDDFVSAEIDGSKIHSLVSENSLEKVIRF</sequence>
<name>A0A0H5QZ93_9EUKA</name>
<dbReference type="InterPro" id="IPR013761">
    <property type="entry name" value="SAM/pointed_sf"/>
</dbReference>
<dbReference type="SUPFAM" id="SSF47769">
    <property type="entry name" value="SAM/Pointed domain"/>
    <property type="match status" value="1"/>
</dbReference>
<evidence type="ECO:0000259" key="1">
    <source>
        <dbReference type="PROSITE" id="PS50105"/>
    </source>
</evidence>
<organism evidence="2">
    <name type="scientific">Spongospora subterranea</name>
    <dbReference type="NCBI Taxonomy" id="70186"/>
    <lineage>
        <taxon>Eukaryota</taxon>
        <taxon>Sar</taxon>
        <taxon>Rhizaria</taxon>
        <taxon>Endomyxa</taxon>
        <taxon>Phytomyxea</taxon>
        <taxon>Plasmodiophorida</taxon>
        <taxon>Plasmodiophoridae</taxon>
        <taxon>Spongospora</taxon>
    </lineage>
</organism>